<name>A0A494JBU3_9FLAO</name>
<reference evidence="1 3" key="1">
    <citation type="submission" date="2016-02" db="EMBL/GenBank/DDBJ databases">
        <authorList>
            <person name="Nicholson A.C."/>
            <person name="Humrighouse B.W."/>
            <person name="Loparev V."/>
            <person name="Emery B."/>
            <person name="Graziano J."/>
            <person name="McQuiston J.R."/>
        </authorList>
    </citation>
    <scope>NUCLEOTIDE SEQUENCE [LARGE SCALE GENOMIC DNA]</scope>
    <source>
        <strain evidence="1 3">E6809</strain>
    </source>
</reference>
<evidence type="ECO:0000313" key="3">
    <source>
        <dbReference type="Proteomes" id="UP000189738"/>
    </source>
</evidence>
<reference evidence="2" key="2">
    <citation type="submission" date="2016-06" db="EMBL/GenBank/DDBJ databases">
        <authorList>
            <person name="Nicholson A.C."/>
        </authorList>
    </citation>
    <scope>NUCLEOTIDE SEQUENCE [LARGE SCALE GENOMIC DNA]</scope>
    <source>
        <strain evidence="2">E6809</strain>
    </source>
</reference>
<evidence type="ECO:0008006" key="4">
    <source>
        <dbReference type="Google" id="ProtNLM"/>
    </source>
</evidence>
<protein>
    <recommendedName>
        <fullName evidence="4">DUF4276 family protein</fullName>
    </recommendedName>
</protein>
<dbReference type="EMBL" id="CP014339">
    <property type="protein sequence ID" value="AQX51840.1"/>
    <property type="molecule type" value="Genomic_DNA"/>
</dbReference>
<dbReference type="EMBL" id="MAHS01000003">
    <property type="protein sequence ID" value="OPB52563.1"/>
    <property type="molecule type" value="Genomic_DNA"/>
</dbReference>
<evidence type="ECO:0000313" key="2">
    <source>
        <dbReference type="EMBL" id="OPB52563.1"/>
    </source>
</evidence>
<sequence>MSNKILFVFEGIKTEGLVINSLQNYFVNENTTVQCVFGAEIYQIYKEIKADDDLDTFNLIKERNIKDNELLDSYTRDDFAEIYMFFDYDGHSSLAEDEKLKELLDFFNEETDKGKLYVSYPMVESLKHIPDYESFKDLAVKCKENIGYKEIVSKEAMKHLINFNKYDIDVWKEIIHTHLKKMNFIHINSYTFPSNIISQLEIFSKQLEKYITPHSKVAVLSGFPIFLHDYYGNEEIQKRIK</sequence>
<dbReference type="AlphaFoldDB" id="A0A494JBU3"/>
<dbReference type="RefSeq" id="WP_078691061.1">
    <property type="nucleotide sequence ID" value="NZ_CP014339.1"/>
</dbReference>
<proteinExistence type="predicted"/>
<gene>
    <name evidence="1" type="ORF">AYC66_14610</name>
    <name evidence="2" type="ORF">BAY09_15555</name>
</gene>
<dbReference type="Proteomes" id="UP000189738">
    <property type="component" value="Chromosome"/>
</dbReference>
<organism evidence="2">
    <name type="scientific">Elizabethkingia anophelis</name>
    <dbReference type="NCBI Taxonomy" id="1117645"/>
    <lineage>
        <taxon>Bacteria</taxon>
        <taxon>Pseudomonadati</taxon>
        <taxon>Bacteroidota</taxon>
        <taxon>Flavobacteriia</taxon>
        <taxon>Flavobacteriales</taxon>
        <taxon>Weeksellaceae</taxon>
        <taxon>Elizabethkingia</taxon>
    </lineage>
</organism>
<evidence type="ECO:0000313" key="1">
    <source>
        <dbReference type="EMBL" id="AQX51840.1"/>
    </source>
</evidence>
<accession>A0A494JBU3</accession>